<gene>
    <name evidence="3" type="ORF">GCM10011396_18580</name>
</gene>
<dbReference type="SUPFAM" id="SSF53335">
    <property type="entry name" value="S-adenosyl-L-methionine-dependent methyltransferases"/>
    <property type="match status" value="1"/>
</dbReference>
<sequence length="445" mass="49190">MPERFLNIGRGNTAIPGFIHIDQSAGADLQHDVTTGIPFPDQSIEGIFCDNFIEYLDQGQGLAFLRECRRVLTPGGTLRILTPDLDHVVAAYVTENWQAPKADAAKREWIDNRAESLNMQMRGNGRQWLYNAHELIRSARFAGLDNPVRQQADTSSIPALASHGSADSSKLVIEFSPWKPALEETPLVSIVIPGYKARYFGAAIESALNQTYANIEILVLDDSSDEQIFKLIQASAAPQRIRYLKNTPRLGEAMSLTRGIQEARGQLIKPLYDDDCLLSDCVERMVAAMQKCPASTLAISRRYTINASGERIESQSISVANASCEISGLSLAAFTLATGRNYIGPPSSVMFRRDDALSLQACVMTFAGEFTHGAGDVTMYLNLLSRGDAVFLMDMLSEFRIHDDHTSSNPAIFVHERNSWIYLKHHGQRLGMIPADANIKIKRAI</sequence>
<accession>A0A916XHZ0</accession>
<evidence type="ECO:0000313" key="4">
    <source>
        <dbReference type="Proteomes" id="UP000637423"/>
    </source>
</evidence>
<dbReference type="Proteomes" id="UP000637423">
    <property type="component" value="Unassembled WGS sequence"/>
</dbReference>
<feature type="domain" description="Glycosyltransferase 2-like" evidence="1">
    <location>
        <begin position="189"/>
        <end position="315"/>
    </location>
</feature>
<dbReference type="CDD" id="cd02440">
    <property type="entry name" value="AdoMet_MTases"/>
    <property type="match status" value="1"/>
</dbReference>
<dbReference type="InterPro" id="IPR001173">
    <property type="entry name" value="Glyco_trans_2-like"/>
</dbReference>
<dbReference type="AlphaFoldDB" id="A0A916XHZ0"/>
<comment type="caution">
    <text evidence="3">The sequence shown here is derived from an EMBL/GenBank/DDBJ whole genome shotgun (WGS) entry which is preliminary data.</text>
</comment>
<dbReference type="InterPro" id="IPR029044">
    <property type="entry name" value="Nucleotide-diphossugar_trans"/>
</dbReference>
<evidence type="ECO:0000259" key="1">
    <source>
        <dbReference type="Pfam" id="PF00535"/>
    </source>
</evidence>
<evidence type="ECO:0008006" key="5">
    <source>
        <dbReference type="Google" id="ProtNLM"/>
    </source>
</evidence>
<dbReference type="InterPro" id="IPR029063">
    <property type="entry name" value="SAM-dependent_MTases_sf"/>
</dbReference>
<reference evidence="3" key="2">
    <citation type="submission" date="2020-09" db="EMBL/GenBank/DDBJ databases">
        <authorList>
            <person name="Sun Q."/>
            <person name="Zhou Y."/>
        </authorList>
    </citation>
    <scope>NUCLEOTIDE SEQUENCE</scope>
    <source>
        <strain evidence="3">CGMCC 1.10998</strain>
    </source>
</reference>
<dbReference type="Pfam" id="PF08241">
    <property type="entry name" value="Methyltransf_11"/>
    <property type="match status" value="1"/>
</dbReference>
<evidence type="ECO:0000259" key="2">
    <source>
        <dbReference type="Pfam" id="PF08241"/>
    </source>
</evidence>
<dbReference type="Gene3D" id="3.40.50.150">
    <property type="entry name" value="Vaccinia Virus protein VP39"/>
    <property type="match status" value="1"/>
</dbReference>
<dbReference type="GO" id="GO:0008757">
    <property type="term" value="F:S-adenosylmethionine-dependent methyltransferase activity"/>
    <property type="evidence" value="ECO:0007669"/>
    <property type="project" value="InterPro"/>
</dbReference>
<protein>
    <recommendedName>
        <fullName evidence="5">Glycosyl transferase family 2</fullName>
    </recommendedName>
</protein>
<reference evidence="3" key="1">
    <citation type="journal article" date="2014" name="Int. J. Syst. Evol. Microbiol.">
        <title>Complete genome sequence of Corynebacterium casei LMG S-19264T (=DSM 44701T), isolated from a smear-ripened cheese.</title>
        <authorList>
            <consortium name="US DOE Joint Genome Institute (JGI-PGF)"/>
            <person name="Walter F."/>
            <person name="Albersmeier A."/>
            <person name="Kalinowski J."/>
            <person name="Ruckert C."/>
        </authorList>
    </citation>
    <scope>NUCLEOTIDE SEQUENCE</scope>
    <source>
        <strain evidence="3">CGMCC 1.10998</strain>
    </source>
</reference>
<dbReference type="Gene3D" id="3.90.550.10">
    <property type="entry name" value="Spore Coat Polysaccharide Biosynthesis Protein SpsA, Chain A"/>
    <property type="match status" value="1"/>
</dbReference>
<dbReference type="InterPro" id="IPR013216">
    <property type="entry name" value="Methyltransf_11"/>
</dbReference>
<dbReference type="PANTHER" id="PTHR22916">
    <property type="entry name" value="GLYCOSYLTRANSFERASE"/>
    <property type="match status" value="1"/>
</dbReference>
<dbReference type="GO" id="GO:0016758">
    <property type="term" value="F:hexosyltransferase activity"/>
    <property type="evidence" value="ECO:0007669"/>
    <property type="project" value="UniProtKB-ARBA"/>
</dbReference>
<dbReference type="SUPFAM" id="SSF53448">
    <property type="entry name" value="Nucleotide-diphospho-sugar transferases"/>
    <property type="match status" value="1"/>
</dbReference>
<dbReference type="PANTHER" id="PTHR22916:SF3">
    <property type="entry name" value="UDP-GLCNAC:BETAGAL BETA-1,3-N-ACETYLGLUCOSAMINYLTRANSFERASE-LIKE PROTEIN 1"/>
    <property type="match status" value="1"/>
</dbReference>
<organism evidence="3 4">
    <name type="scientific">Undibacterium terreum</name>
    <dbReference type="NCBI Taxonomy" id="1224302"/>
    <lineage>
        <taxon>Bacteria</taxon>
        <taxon>Pseudomonadati</taxon>
        <taxon>Pseudomonadota</taxon>
        <taxon>Betaproteobacteria</taxon>
        <taxon>Burkholderiales</taxon>
        <taxon>Oxalobacteraceae</taxon>
        <taxon>Undibacterium</taxon>
    </lineage>
</organism>
<name>A0A916XHZ0_9BURK</name>
<evidence type="ECO:0000313" key="3">
    <source>
        <dbReference type="EMBL" id="GGC71801.1"/>
    </source>
</evidence>
<dbReference type="RefSeq" id="WP_188565795.1">
    <property type="nucleotide sequence ID" value="NZ_BMED01000002.1"/>
</dbReference>
<feature type="domain" description="Methyltransferase type 11" evidence="2">
    <location>
        <begin position="29"/>
        <end position="79"/>
    </location>
</feature>
<proteinExistence type="predicted"/>
<dbReference type="Pfam" id="PF00535">
    <property type="entry name" value="Glycos_transf_2"/>
    <property type="match status" value="1"/>
</dbReference>
<keyword evidence="4" id="KW-1185">Reference proteome</keyword>
<dbReference type="CDD" id="cd00761">
    <property type="entry name" value="Glyco_tranf_GTA_type"/>
    <property type="match status" value="1"/>
</dbReference>
<dbReference type="EMBL" id="BMED01000002">
    <property type="protein sequence ID" value="GGC71801.1"/>
    <property type="molecule type" value="Genomic_DNA"/>
</dbReference>